<name>A0A4V2Z8M7_9RHOB</name>
<evidence type="ECO:0000313" key="3">
    <source>
        <dbReference type="Proteomes" id="UP000294662"/>
    </source>
</evidence>
<reference evidence="2 3" key="1">
    <citation type="submission" date="2019-03" db="EMBL/GenBank/DDBJ databases">
        <authorList>
            <person name="Zhang S."/>
        </authorList>
    </citation>
    <scope>NUCLEOTIDE SEQUENCE [LARGE SCALE GENOMIC DNA]</scope>
    <source>
        <strain evidence="2 3">S4J41</strain>
    </source>
</reference>
<protein>
    <submittedName>
        <fullName evidence="2">Uncharacterized protein</fullName>
    </submittedName>
</protein>
<dbReference type="RefSeq" id="WP_132826956.1">
    <property type="nucleotide sequence ID" value="NZ_SMFP01000001.1"/>
</dbReference>
<keyword evidence="3" id="KW-1185">Reference proteome</keyword>
<feature type="signal peptide" evidence="1">
    <location>
        <begin position="1"/>
        <end position="24"/>
    </location>
</feature>
<proteinExistence type="predicted"/>
<evidence type="ECO:0000256" key="1">
    <source>
        <dbReference type="SAM" id="SignalP"/>
    </source>
</evidence>
<dbReference type="AlphaFoldDB" id="A0A4V2Z8M7"/>
<feature type="chain" id="PRO_5020762137" evidence="1">
    <location>
        <begin position="25"/>
        <end position="137"/>
    </location>
</feature>
<dbReference type="Proteomes" id="UP000294662">
    <property type="component" value="Unassembled WGS sequence"/>
</dbReference>
<keyword evidence="1" id="KW-0732">Signal</keyword>
<organism evidence="2 3">
    <name type="scientific">Antarcticimicrobium sediminis</name>
    <dbReference type="NCBI Taxonomy" id="2546227"/>
    <lineage>
        <taxon>Bacteria</taxon>
        <taxon>Pseudomonadati</taxon>
        <taxon>Pseudomonadota</taxon>
        <taxon>Alphaproteobacteria</taxon>
        <taxon>Rhodobacterales</taxon>
        <taxon>Paracoccaceae</taxon>
        <taxon>Antarcticimicrobium</taxon>
    </lineage>
</organism>
<comment type="caution">
    <text evidence="2">The sequence shown here is derived from an EMBL/GenBank/DDBJ whole genome shotgun (WGS) entry which is preliminary data.</text>
</comment>
<evidence type="ECO:0000313" key="2">
    <source>
        <dbReference type="EMBL" id="TDE40966.1"/>
    </source>
</evidence>
<dbReference type="EMBL" id="SMFP01000001">
    <property type="protein sequence ID" value="TDE40966.1"/>
    <property type="molecule type" value="Genomic_DNA"/>
</dbReference>
<gene>
    <name evidence="2" type="ORF">E1B25_01770</name>
</gene>
<dbReference type="OrthoDB" id="7862366at2"/>
<accession>A0A4V2Z8M7</accession>
<sequence>MKPISPVPAALAALLLALPIPAEAFNARRNMHVNPVDAAVFEVIAPSAAPADDYWCGAADYAQRALGMPWIARIYIARGRGPSVTTQRRTAVQFTVQPEVAGVQPLDPVFMLNMMKPGDNMTVAHALSFCNQPPVQE</sequence>